<evidence type="ECO:0000313" key="4">
    <source>
        <dbReference type="Proteomes" id="UP000178869"/>
    </source>
</evidence>
<proteinExistence type="predicted"/>
<name>A0A1G2PH40_9BACT</name>
<keyword evidence="1" id="KW-0175">Coiled coil</keyword>
<keyword evidence="2" id="KW-0472">Membrane</keyword>
<dbReference type="AlphaFoldDB" id="A0A1G2PH40"/>
<gene>
    <name evidence="3" type="ORF">A2828_03190</name>
</gene>
<protein>
    <submittedName>
        <fullName evidence="3">Uncharacterized protein</fullName>
    </submittedName>
</protein>
<feature type="coiled-coil region" evidence="1">
    <location>
        <begin position="115"/>
        <end position="142"/>
    </location>
</feature>
<comment type="caution">
    <text evidence="3">The sequence shown here is derived from an EMBL/GenBank/DDBJ whole genome shotgun (WGS) entry which is preliminary data.</text>
</comment>
<organism evidence="3 4">
    <name type="scientific">Candidatus Terrybacteria bacterium RIFCSPHIGHO2_01_FULL_43_35</name>
    <dbReference type="NCBI Taxonomy" id="1802361"/>
    <lineage>
        <taxon>Bacteria</taxon>
        <taxon>Candidatus Terryibacteriota</taxon>
    </lineage>
</organism>
<feature type="transmembrane region" description="Helical" evidence="2">
    <location>
        <begin position="6"/>
        <end position="22"/>
    </location>
</feature>
<evidence type="ECO:0000256" key="1">
    <source>
        <dbReference type="SAM" id="Coils"/>
    </source>
</evidence>
<keyword evidence="2" id="KW-0812">Transmembrane</keyword>
<keyword evidence="2" id="KW-1133">Transmembrane helix</keyword>
<accession>A0A1G2PH40</accession>
<reference evidence="3 4" key="1">
    <citation type="journal article" date="2016" name="Nat. Commun.">
        <title>Thousands of microbial genomes shed light on interconnected biogeochemical processes in an aquifer system.</title>
        <authorList>
            <person name="Anantharaman K."/>
            <person name="Brown C.T."/>
            <person name="Hug L.A."/>
            <person name="Sharon I."/>
            <person name="Castelle C.J."/>
            <person name="Probst A.J."/>
            <person name="Thomas B.C."/>
            <person name="Singh A."/>
            <person name="Wilkins M.J."/>
            <person name="Karaoz U."/>
            <person name="Brodie E.L."/>
            <person name="Williams K.H."/>
            <person name="Hubbard S.S."/>
            <person name="Banfield J.F."/>
        </authorList>
    </citation>
    <scope>NUCLEOTIDE SEQUENCE [LARGE SCALE GENOMIC DNA]</scope>
</reference>
<dbReference type="Proteomes" id="UP000178869">
    <property type="component" value="Unassembled WGS sequence"/>
</dbReference>
<evidence type="ECO:0000313" key="3">
    <source>
        <dbReference type="EMBL" id="OHA46902.1"/>
    </source>
</evidence>
<sequence length="191" mass="21743">MKAVLIIIIGSLVIFGFYNYFIKDSLKHINVENDSVTVDVEDYLVKFSVLGEFRETYMLFGGEYFNDKKLISPIILNGLILVDAKDIYTRYPDFHRCTSPGAELAKPKVKDLNLIPADESVLNELKMTIEEYENNFENKGDRVCVSLTGKTLDIQSAEVPGQNIDVKEHLQSRTFHLINSSERINCKSLLD</sequence>
<evidence type="ECO:0000256" key="2">
    <source>
        <dbReference type="SAM" id="Phobius"/>
    </source>
</evidence>
<dbReference type="EMBL" id="MHSR01000011">
    <property type="protein sequence ID" value="OHA46902.1"/>
    <property type="molecule type" value="Genomic_DNA"/>
</dbReference>